<proteinExistence type="predicted"/>
<gene>
    <name evidence="1" type="ORF">ILYODFUR_036442</name>
</gene>
<keyword evidence="2" id="KW-1185">Reference proteome</keyword>
<evidence type="ECO:0000313" key="1">
    <source>
        <dbReference type="EMBL" id="MEQ2227316.1"/>
    </source>
</evidence>
<dbReference type="Proteomes" id="UP001482620">
    <property type="component" value="Unassembled WGS sequence"/>
</dbReference>
<sequence>MTVVSSANLRSFTDESTEDRSFVYREKRSGDRTQALNGTQVQEIEKELRTLKGEKMDSRKRSKIWTHFKHLGYQEFSLPSSYTRDGTETVHCCNICPLRENLL</sequence>
<organism evidence="1 2">
    <name type="scientific">Ilyodon furcidens</name>
    <name type="common">goldbreast splitfin</name>
    <dbReference type="NCBI Taxonomy" id="33524"/>
    <lineage>
        <taxon>Eukaryota</taxon>
        <taxon>Metazoa</taxon>
        <taxon>Chordata</taxon>
        <taxon>Craniata</taxon>
        <taxon>Vertebrata</taxon>
        <taxon>Euteleostomi</taxon>
        <taxon>Actinopterygii</taxon>
        <taxon>Neopterygii</taxon>
        <taxon>Teleostei</taxon>
        <taxon>Neoteleostei</taxon>
        <taxon>Acanthomorphata</taxon>
        <taxon>Ovalentaria</taxon>
        <taxon>Atherinomorphae</taxon>
        <taxon>Cyprinodontiformes</taxon>
        <taxon>Goodeidae</taxon>
        <taxon>Ilyodon</taxon>
    </lineage>
</organism>
<accession>A0ABV0T5H5</accession>
<evidence type="ECO:0000313" key="2">
    <source>
        <dbReference type="Proteomes" id="UP001482620"/>
    </source>
</evidence>
<dbReference type="EMBL" id="JAHRIQ010018997">
    <property type="protein sequence ID" value="MEQ2227316.1"/>
    <property type="molecule type" value="Genomic_DNA"/>
</dbReference>
<comment type="caution">
    <text evidence="1">The sequence shown here is derived from an EMBL/GenBank/DDBJ whole genome shotgun (WGS) entry which is preliminary data.</text>
</comment>
<reference evidence="1 2" key="1">
    <citation type="submission" date="2021-06" db="EMBL/GenBank/DDBJ databases">
        <authorList>
            <person name="Palmer J.M."/>
        </authorList>
    </citation>
    <scope>NUCLEOTIDE SEQUENCE [LARGE SCALE GENOMIC DNA]</scope>
    <source>
        <strain evidence="2">if_2019</strain>
        <tissue evidence="1">Muscle</tissue>
    </source>
</reference>
<name>A0ABV0T5H5_9TELE</name>
<protein>
    <submittedName>
        <fullName evidence="1">Uncharacterized protein</fullName>
    </submittedName>
</protein>